<feature type="domain" description="Aldehyde dehydrogenase" evidence="9">
    <location>
        <begin position="10"/>
        <end position="434"/>
    </location>
</feature>
<dbReference type="InterPro" id="IPR016162">
    <property type="entry name" value="Ald_DH_N"/>
</dbReference>
<feature type="active site" evidence="5 6">
    <location>
        <position position="211"/>
    </location>
</feature>
<dbReference type="Proteomes" id="UP000601055">
    <property type="component" value="Unassembled WGS sequence"/>
</dbReference>
<dbReference type="PANTHER" id="PTHR43570">
    <property type="entry name" value="ALDEHYDE DEHYDROGENASE"/>
    <property type="match status" value="1"/>
</dbReference>
<dbReference type="InterPro" id="IPR016161">
    <property type="entry name" value="Ald_DH/histidinol_DH"/>
</dbReference>
<evidence type="ECO:0000256" key="4">
    <source>
        <dbReference type="PIRNR" id="PIRNR036492"/>
    </source>
</evidence>
<comment type="similarity">
    <text evidence="1 4 7">Belongs to the aldehyde dehydrogenase family.</text>
</comment>
<name>A0A923E0W5_9SPHI</name>
<dbReference type="PANTHER" id="PTHR43570:SF20">
    <property type="entry name" value="ALDEHYDE DEHYDROGENASE ALDX-RELATED"/>
    <property type="match status" value="1"/>
</dbReference>
<dbReference type="InterPro" id="IPR012394">
    <property type="entry name" value="Aldehyde_DH_NAD(P)"/>
</dbReference>
<dbReference type="CDD" id="cd07134">
    <property type="entry name" value="ALDH_AlkH-like"/>
    <property type="match status" value="1"/>
</dbReference>
<dbReference type="FunFam" id="3.40.605.10:FF:000004">
    <property type="entry name" value="Aldehyde dehydrogenase"/>
    <property type="match status" value="1"/>
</dbReference>
<evidence type="ECO:0000256" key="5">
    <source>
        <dbReference type="PIRSR" id="PIRSR036492-1"/>
    </source>
</evidence>
<dbReference type="InterPro" id="IPR016160">
    <property type="entry name" value="Ald_DH_CS_CYS"/>
</dbReference>
<keyword evidence="11" id="KW-1185">Reference proteome</keyword>
<dbReference type="Pfam" id="PF00171">
    <property type="entry name" value="Aldedh"/>
    <property type="match status" value="1"/>
</dbReference>
<dbReference type="PROSITE" id="PS00070">
    <property type="entry name" value="ALDEHYDE_DEHYDR_CYS"/>
    <property type="match status" value="1"/>
</dbReference>
<dbReference type="FunFam" id="3.40.309.10:FF:000003">
    <property type="entry name" value="Aldehyde dehydrogenase"/>
    <property type="match status" value="1"/>
</dbReference>
<keyword evidence="3" id="KW-0520">NAD</keyword>
<dbReference type="Gene3D" id="3.40.605.10">
    <property type="entry name" value="Aldehyde Dehydrogenase, Chain A, domain 1"/>
    <property type="match status" value="1"/>
</dbReference>
<evidence type="ECO:0000259" key="9">
    <source>
        <dbReference type="Pfam" id="PF00171"/>
    </source>
</evidence>
<evidence type="ECO:0000256" key="8">
    <source>
        <dbReference type="SAM" id="Coils"/>
    </source>
</evidence>
<evidence type="ECO:0000256" key="1">
    <source>
        <dbReference type="ARBA" id="ARBA00009986"/>
    </source>
</evidence>
<dbReference type="InterPro" id="IPR029510">
    <property type="entry name" value="Ald_DH_CS_GLU"/>
</dbReference>
<dbReference type="InterPro" id="IPR015590">
    <property type="entry name" value="Aldehyde_DH_dom"/>
</dbReference>
<accession>A0A923E0W5</accession>
<evidence type="ECO:0000313" key="10">
    <source>
        <dbReference type="EMBL" id="MBB2146210.1"/>
    </source>
</evidence>
<reference evidence="10" key="1">
    <citation type="submission" date="2019-11" db="EMBL/GenBank/DDBJ databases">
        <title>Description of Pedobacter sp. LMG 31464T.</title>
        <authorList>
            <person name="Carlier A."/>
            <person name="Qi S."/>
            <person name="Vandamme P."/>
        </authorList>
    </citation>
    <scope>NUCLEOTIDE SEQUENCE</scope>
    <source>
        <strain evidence="10">LMG 31464</strain>
    </source>
</reference>
<dbReference type="GO" id="GO:0006081">
    <property type="term" value="P:aldehyde metabolic process"/>
    <property type="evidence" value="ECO:0007669"/>
    <property type="project" value="InterPro"/>
</dbReference>
<protein>
    <recommendedName>
        <fullName evidence="4">Aldehyde dehydrogenase</fullName>
    </recommendedName>
</protein>
<dbReference type="PIRSF" id="PIRSF036492">
    <property type="entry name" value="ALDH"/>
    <property type="match status" value="1"/>
</dbReference>
<keyword evidence="8" id="KW-0175">Coiled coil</keyword>
<gene>
    <name evidence="10" type="ORF">GM921_11985</name>
</gene>
<keyword evidence="2 4" id="KW-0560">Oxidoreductase</keyword>
<sequence>MEQKIEVVFKTQQAYKYTLRKNNAAQRIVKLKALKDAIEKYEDKLYRALQSDLRKSAFETAVTELFFIYGELDFAIKNLNEWMSPKRIGNTLTTPFAKNRIYYEPKGVCLIIAPWNYPFQLVMSPLISAIAAGNCAIVKPSELSPATSKVIGKIIAEAFDEQEVACFEGNASISTLLLKLPFDHIFFTGSTEVGKIVMEAAAKNLTSVTLELGGKSPTIIDKEVNIEKAAEKIAWGKLVNAGQTCIAPDYVFVHEQQLDEFIGLYKAAVNKMYFKTDKLDTKVYGKIISTKHYKRLKDLVDEAVEKGARIDLGGTFDEANQTINPIVLSKIPNGSKIMEEEIFGPVLPIISYQNLDEVIDQINSKSKALALYIFSKNGKNIKHIIKNTSAGGTCVNDVLIHISNPKLPFGGVNGSGIGSCHGVFGFKNFSHERAVVFQSRLDFSNMIYPPYVGKEWVLKMLKRIM</sequence>
<proteinExistence type="inferred from homology"/>
<dbReference type="PROSITE" id="PS00687">
    <property type="entry name" value="ALDEHYDE_DEHYDR_GLU"/>
    <property type="match status" value="1"/>
</dbReference>
<evidence type="ECO:0000256" key="3">
    <source>
        <dbReference type="ARBA" id="ARBA00023027"/>
    </source>
</evidence>
<dbReference type="Gene3D" id="3.40.309.10">
    <property type="entry name" value="Aldehyde Dehydrogenase, Chain A, domain 2"/>
    <property type="match status" value="1"/>
</dbReference>
<dbReference type="InterPro" id="IPR016163">
    <property type="entry name" value="Ald_DH_C"/>
</dbReference>
<evidence type="ECO:0000256" key="7">
    <source>
        <dbReference type="RuleBase" id="RU003345"/>
    </source>
</evidence>
<dbReference type="GO" id="GO:0005737">
    <property type="term" value="C:cytoplasm"/>
    <property type="evidence" value="ECO:0007669"/>
    <property type="project" value="TreeGrafter"/>
</dbReference>
<dbReference type="EMBL" id="WNXD01000002">
    <property type="protein sequence ID" value="MBB2146210.1"/>
    <property type="molecule type" value="Genomic_DNA"/>
</dbReference>
<dbReference type="AlphaFoldDB" id="A0A923E0W5"/>
<feature type="coiled-coil region" evidence="8">
    <location>
        <begin position="24"/>
        <end position="51"/>
    </location>
</feature>
<feature type="active site" evidence="5">
    <location>
        <position position="245"/>
    </location>
</feature>
<dbReference type="RefSeq" id="WP_182922878.1">
    <property type="nucleotide sequence ID" value="NZ_WNXD01000002.1"/>
</dbReference>
<organism evidence="10 11">
    <name type="scientific">Pedobacter planticolens</name>
    <dbReference type="NCBI Taxonomy" id="2679964"/>
    <lineage>
        <taxon>Bacteria</taxon>
        <taxon>Pseudomonadati</taxon>
        <taxon>Bacteroidota</taxon>
        <taxon>Sphingobacteriia</taxon>
        <taxon>Sphingobacteriales</taxon>
        <taxon>Sphingobacteriaceae</taxon>
        <taxon>Pedobacter</taxon>
    </lineage>
</organism>
<dbReference type="SUPFAM" id="SSF53720">
    <property type="entry name" value="ALDH-like"/>
    <property type="match status" value="1"/>
</dbReference>
<comment type="caution">
    <text evidence="10">The sequence shown here is derived from an EMBL/GenBank/DDBJ whole genome shotgun (WGS) entry which is preliminary data.</text>
</comment>
<evidence type="ECO:0000313" key="11">
    <source>
        <dbReference type="Proteomes" id="UP000601055"/>
    </source>
</evidence>
<evidence type="ECO:0000256" key="2">
    <source>
        <dbReference type="ARBA" id="ARBA00023002"/>
    </source>
</evidence>
<evidence type="ECO:0000256" key="6">
    <source>
        <dbReference type="PROSITE-ProRule" id="PRU10007"/>
    </source>
</evidence>
<dbReference type="GO" id="GO:0004029">
    <property type="term" value="F:aldehyde dehydrogenase (NAD+) activity"/>
    <property type="evidence" value="ECO:0007669"/>
    <property type="project" value="TreeGrafter"/>
</dbReference>